<sequence length="187" mass="21689">MLYQIIYWINMCKSISVTIDSPISNYQEKDVHSSHVYANCISTYTGKDSEFSSESEGSEEQPSKDSNLKDSSLKDCYKPNNSKIICVDYPEVNAIYEKRLCYDIDSYYCTLRETEEQDKTSTTFCAKVYKSPCYFLFFLVVLCALIILSAYGVIYRKYWVFFIMFFICIVGLGAWAIKKSIERIPDD</sequence>
<keyword evidence="4" id="KW-1185">Reference proteome</keyword>
<organism evidence="3 4">
    <name type="scientific">Nosema bombycis (strain CQ1 / CVCC 102059)</name>
    <name type="common">Microsporidian parasite</name>
    <name type="synonym">Pebrine of silkworm</name>
    <dbReference type="NCBI Taxonomy" id="578461"/>
    <lineage>
        <taxon>Eukaryota</taxon>
        <taxon>Fungi</taxon>
        <taxon>Fungi incertae sedis</taxon>
        <taxon>Microsporidia</taxon>
        <taxon>Nosematidae</taxon>
        <taxon>Nosema</taxon>
    </lineage>
</organism>
<feature type="transmembrane region" description="Helical" evidence="2">
    <location>
        <begin position="133"/>
        <end position="152"/>
    </location>
</feature>
<dbReference type="VEuPathDB" id="MicrosporidiaDB:NBO_6g0023"/>
<evidence type="ECO:0000256" key="2">
    <source>
        <dbReference type="SAM" id="Phobius"/>
    </source>
</evidence>
<keyword evidence="2" id="KW-1133">Transmembrane helix</keyword>
<gene>
    <name evidence="3" type="ORF">NBO_6g0023</name>
</gene>
<evidence type="ECO:0000313" key="3">
    <source>
        <dbReference type="EMBL" id="EOB15271.1"/>
    </source>
</evidence>
<feature type="region of interest" description="Disordered" evidence="1">
    <location>
        <begin position="50"/>
        <end position="72"/>
    </location>
</feature>
<protein>
    <submittedName>
        <fullName evidence="3">Uncharacterized protein</fullName>
    </submittedName>
</protein>
<evidence type="ECO:0000313" key="4">
    <source>
        <dbReference type="Proteomes" id="UP000016927"/>
    </source>
</evidence>
<feature type="transmembrane region" description="Helical" evidence="2">
    <location>
        <begin position="158"/>
        <end position="177"/>
    </location>
</feature>
<evidence type="ECO:0000256" key="1">
    <source>
        <dbReference type="SAM" id="MobiDB-lite"/>
    </source>
</evidence>
<proteinExistence type="predicted"/>
<dbReference type="EMBL" id="KB908914">
    <property type="protein sequence ID" value="EOB15271.1"/>
    <property type="molecule type" value="Genomic_DNA"/>
</dbReference>
<feature type="compositionally biased region" description="Basic and acidic residues" evidence="1">
    <location>
        <begin position="61"/>
        <end position="72"/>
    </location>
</feature>
<dbReference type="AlphaFoldDB" id="R0KWK5"/>
<dbReference type="Proteomes" id="UP000016927">
    <property type="component" value="Unassembled WGS sequence"/>
</dbReference>
<dbReference type="HOGENOM" id="CLU_1448111_0_0_1"/>
<name>R0KWK5_NOSB1</name>
<reference evidence="3 4" key="1">
    <citation type="journal article" date="2013" name="BMC Genomics">
        <title>Comparative genomics of parasitic silkworm microsporidia reveal an association between genome expansion and host adaptation.</title>
        <authorList>
            <person name="Pan G."/>
            <person name="Xu J."/>
            <person name="Li T."/>
            <person name="Xia Q."/>
            <person name="Liu S.L."/>
            <person name="Zhang G."/>
            <person name="Li S."/>
            <person name="Li C."/>
            <person name="Liu H."/>
            <person name="Yang L."/>
            <person name="Liu T."/>
            <person name="Zhang X."/>
            <person name="Wu Z."/>
            <person name="Fan W."/>
            <person name="Dang X."/>
            <person name="Xiang H."/>
            <person name="Tao M."/>
            <person name="Li Y."/>
            <person name="Hu J."/>
            <person name="Li Z."/>
            <person name="Lin L."/>
            <person name="Luo J."/>
            <person name="Geng L."/>
            <person name="Wang L."/>
            <person name="Long M."/>
            <person name="Wan Y."/>
            <person name="He N."/>
            <person name="Zhang Z."/>
            <person name="Lu C."/>
            <person name="Keeling P.J."/>
            <person name="Wang J."/>
            <person name="Xiang Z."/>
            <person name="Zhou Z."/>
        </authorList>
    </citation>
    <scope>NUCLEOTIDE SEQUENCE [LARGE SCALE GENOMIC DNA]</scope>
    <source>
        <strain evidence="4">CQ1 / CVCC 102059</strain>
    </source>
</reference>
<keyword evidence="2" id="KW-0812">Transmembrane</keyword>
<keyword evidence="2" id="KW-0472">Membrane</keyword>
<accession>R0KWK5</accession>